<keyword evidence="6 7" id="KW-0472">Membrane</keyword>
<sequence length="226" mass="25063">MDYWINWEQLGIVHLPSFILGTIAIVLLPGPNSLYVLTTASQSGWRPGVWASLGIVAGDSVLILAVVLGAASLLHSSPTLFMVLRLVGAVYLLWIGWGLIQIAWQRYWGREQIKATSMGGRLLQMHPFIAALGLSLTNPKAIFFFISFFTQFVDPEFPNPAISFLFLAIILQVISITYLTSLILAGQGLVGIFRRHPRWTATLWFVVGLLFCAFAVRLVLSDQVVF</sequence>
<keyword evidence="5 7" id="KW-1133">Transmembrane helix</keyword>
<dbReference type="InterPro" id="IPR001123">
    <property type="entry name" value="LeuE-type"/>
</dbReference>
<evidence type="ECO:0000256" key="3">
    <source>
        <dbReference type="ARBA" id="ARBA00022475"/>
    </source>
</evidence>
<dbReference type="PIRSF" id="PIRSF006324">
    <property type="entry name" value="LeuE"/>
    <property type="match status" value="1"/>
</dbReference>
<accession>A0AAU8A1W3</accession>
<evidence type="ECO:0000313" key="8">
    <source>
        <dbReference type="EMBL" id="XCC57371.1"/>
    </source>
</evidence>
<reference evidence="8" key="1">
    <citation type="submission" date="2022-06" db="EMBL/GenBank/DDBJ databases">
        <title>New Polynucleobacter species.</title>
        <authorList>
            <person name="Hahn M.W."/>
        </authorList>
    </citation>
    <scope>NUCLEOTIDE SEQUENCE</scope>
    <source>
        <strain evidence="8">UK-FUSCHL-C3</strain>
    </source>
</reference>
<comment type="similarity">
    <text evidence="2">Belongs to the Rht family.</text>
</comment>
<keyword evidence="3" id="KW-1003">Cell membrane</keyword>
<evidence type="ECO:0000256" key="2">
    <source>
        <dbReference type="ARBA" id="ARBA00007928"/>
    </source>
</evidence>
<gene>
    <name evidence="8" type="primary">leuE</name>
    <name evidence="8" type="ORF">NKE59_07690</name>
</gene>
<comment type="subcellular location">
    <subcellularLocation>
        <location evidence="1">Cell membrane</location>
        <topology evidence="1">Multi-pass membrane protein</topology>
    </subcellularLocation>
</comment>
<dbReference type="PANTHER" id="PTHR30086:SF15">
    <property type="entry name" value="LEUCINE EFFLUX PROTEIN"/>
    <property type="match status" value="1"/>
</dbReference>
<dbReference type="AlphaFoldDB" id="A0AAU8A1W3"/>
<evidence type="ECO:0000256" key="4">
    <source>
        <dbReference type="ARBA" id="ARBA00022692"/>
    </source>
</evidence>
<feature type="transmembrane region" description="Helical" evidence="7">
    <location>
        <begin position="125"/>
        <end position="149"/>
    </location>
</feature>
<feature type="transmembrane region" description="Helical" evidence="7">
    <location>
        <begin position="161"/>
        <end position="190"/>
    </location>
</feature>
<name>A0AAU8A1W3_9BURK</name>
<feature type="transmembrane region" description="Helical" evidence="7">
    <location>
        <begin position="80"/>
        <end position="104"/>
    </location>
</feature>
<dbReference type="GO" id="GO:0005886">
    <property type="term" value="C:plasma membrane"/>
    <property type="evidence" value="ECO:0007669"/>
    <property type="project" value="UniProtKB-SubCell"/>
</dbReference>
<dbReference type="Pfam" id="PF01810">
    <property type="entry name" value="LysE"/>
    <property type="match status" value="1"/>
</dbReference>
<feature type="transmembrane region" description="Helical" evidence="7">
    <location>
        <begin position="49"/>
        <end position="74"/>
    </location>
</feature>
<proteinExistence type="inferred from homology"/>
<feature type="transmembrane region" description="Helical" evidence="7">
    <location>
        <begin position="12"/>
        <end position="37"/>
    </location>
</feature>
<organism evidence="8">
    <name type="scientific">Polynucleobacter sp. UK-FUSCHL-C3</name>
    <dbReference type="NCBI Taxonomy" id="2955208"/>
    <lineage>
        <taxon>Bacteria</taxon>
        <taxon>Pseudomonadati</taxon>
        <taxon>Pseudomonadota</taxon>
        <taxon>Betaproteobacteria</taxon>
        <taxon>Burkholderiales</taxon>
        <taxon>Burkholderiaceae</taxon>
        <taxon>Polynucleobacter</taxon>
    </lineage>
</organism>
<dbReference type="RefSeq" id="WP_353438401.1">
    <property type="nucleotide sequence ID" value="NZ_CP099959.1"/>
</dbReference>
<evidence type="ECO:0000256" key="7">
    <source>
        <dbReference type="SAM" id="Phobius"/>
    </source>
</evidence>
<dbReference type="NCBIfam" id="NF008201">
    <property type="entry name" value="PRK10958.1"/>
    <property type="match status" value="1"/>
</dbReference>
<keyword evidence="4 7" id="KW-0812">Transmembrane</keyword>
<protein>
    <submittedName>
        <fullName evidence="8">Leucine efflux protein LeuE</fullName>
    </submittedName>
</protein>
<evidence type="ECO:0000256" key="5">
    <source>
        <dbReference type="ARBA" id="ARBA00022989"/>
    </source>
</evidence>
<evidence type="ECO:0000256" key="1">
    <source>
        <dbReference type="ARBA" id="ARBA00004651"/>
    </source>
</evidence>
<feature type="transmembrane region" description="Helical" evidence="7">
    <location>
        <begin position="202"/>
        <end position="220"/>
    </location>
</feature>
<dbReference type="PANTHER" id="PTHR30086">
    <property type="entry name" value="ARGININE EXPORTER PROTEIN ARGO"/>
    <property type="match status" value="1"/>
</dbReference>
<dbReference type="EMBL" id="CP099959">
    <property type="protein sequence ID" value="XCC57371.1"/>
    <property type="molecule type" value="Genomic_DNA"/>
</dbReference>
<dbReference type="GO" id="GO:0015820">
    <property type="term" value="P:L-leucine transport"/>
    <property type="evidence" value="ECO:0007669"/>
    <property type="project" value="TreeGrafter"/>
</dbReference>
<dbReference type="GO" id="GO:0015190">
    <property type="term" value="F:L-leucine transmembrane transporter activity"/>
    <property type="evidence" value="ECO:0007669"/>
    <property type="project" value="TreeGrafter"/>
</dbReference>
<evidence type="ECO:0000256" key="6">
    <source>
        <dbReference type="ARBA" id="ARBA00023136"/>
    </source>
</evidence>